<dbReference type="Pfam" id="PF00520">
    <property type="entry name" value="Ion_trans"/>
    <property type="match status" value="1"/>
</dbReference>
<keyword evidence="5 12" id="KW-1133">Transmembrane helix</keyword>
<evidence type="ECO:0000256" key="6">
    <source>
        <dbReference type="ARBA" id="ARBA00023043"/>
    </source>
</evidence>
<comment type="subcellular location">
    <subcellularLocation>
        <location evidence="1">Membrane</location>
        <topology evidence="1">Multi-pass membrane protein</topology>
    </subcellularLocation>
</comment>
<feature type="compositionally biased region" description="Polar residues" evidence="11">
    <location>
        <begin position="937"/>
        <end position="949"/>
    </location>
</feature>
<feature type="transmembrane region" description="Helical" evidence="12">
    <location>
        <begin position="475"/>
        <end position="494"/>
    </location>
</feature>
<feature type="compositionally biased region" description="Low complexity" evidence="11">
    <location>
        <begin position="1013"/>
        <end position="1044"/>
    </location>
</feature>
<evidence type="ECO:0000259" key="13">
    <source>
        <dbReference type="SMART" id="SM01420"/>
    </source>
</evidence>
<feature type="transmembrane region" description="Helical" evidence="12">
    <location>
        <begin position="514"/>
        <end position="533"/>
    </location>
</feature>
<feature type="transmembrane region" description="Helical" evidence="12">
    <location>
        <begin position="403"/>
        <end position="421"/>
    </location>
</feature>
<keyword evidence="14" id="KW-0675">Receptor</keyword>
<dbReference type="PRINTS" id="PR01097">
    <property type="entry name" value="TRNSRECEPTRP"/>
</dbReference>
<keyword evidence="7" id="KW-0406">Ion transport</keyword>
<sequence length="1228" mass="140051">MSRVVENCYHSNRLVYRLGSTLTTPDDEYRSNVLENRRIIPRSSSTRGCLFTNFEDVQLTDEERVYLNAAALGDVPILRQSLEEIDVPLNVNCVDYMGRSALHLAVDNENMDSIELLLDRLQFECIEESLLHAISKGSTKIVRTIVEHPNYIAGEDSLRMRQKDPFFRTDEKSQFSPDITPLILAAHYNNHEIIQMFLSRNHTIEKPHHISCRCSECVTKRNYDSLKRSRSRLNAYRALASPAYMALSSPDPIMTTFELRQEMKKLAQVEKEFKSEYLSLVEQCMDFACELMDLCRGTQEVEAVLSEGGTGSGSRDPLARLKMAMEYEEKKFVAHPNCQQHLTSIWYGSETGFMQSLTLWKKIVMWVVCVPLVPLFCLVYIIAPSNKVGSALRCPASKFITHTFSHLCFLILLAAATFRLGERFLPIPTTRTSAVEWFENMSLGHFVDQSKFDDEFARSERVESFLKGTFRPANILITNVQICLMFWVLGLLWMECKQMYNSGVRVYFLDNYNWIDFIVLSLYLSSYTLRFLVDHWIKSADRFYNGGTERARIALLTKNYTLYDDIEREIFTDPLRHDKSYFMQASRFEWKPNDPEIVSDVLFAVANVLSIARTTYLMPAFEVLGPLQISLGRMIGDITRFLVLFTLVLLAFMVGIHNLYWYYGSQIYYVVKDGDRKLIHTSEAFQGMPRTLLSLFWSMFGLVGVESVEIKYPKKERGDKFLSSFPGGNHATSIVEGVGQFLFALYHVAIIIVLTNMLIAMMSHSFEAIQGDCDVEWKFARTRLWVNYIDEGSTLPVPFNMIPTPKSLVYIWQWLKEVFRSKDKNVEIFSDSTKRQTFIKARREMVCQSLSLDSPETNYSDILQRLVRRYLFKLERQKEEGKDKAGIGSDGQTMQGQPSPELFSQSEPAFADDTDDQDSSTFTSVYKYPQQVTTTATTNLNNDQQQSFNPPRYESIQPHHYEAKPSKRDSSGRMNVGFNLPEMEDERWKERGRNQNISCSQNLSRALKSALTRSRYAGQSQYRSSRRSSLLPGTSSGPGGASSSSAATVVQLISLPQIDAIQRSLKLLDVRLQHVQSAAREENHSRKDIDHIRTVMSENQKALSTVVTVLSSIQEEVRSLSVAFNRQQQLQILPPLSRKRSNETKQQQQQQQLQMTTSSSSAKLLSPPTPASPTIPCFGNPFTPPSPMSPMSPTSPTQTNLSVTSTSGCAMLPRDLRRLGSRTENSLL</sequence>
<evidence type="ECO:0000256" key="2">
    <source>
        <dbReference type="ARBA" id="ARBA00022448"/>
    </source>
</evidence>
<keyword evidence="9" id="KW-0407">Ion channel</keyword>
<dbReference type="GO" id="GO:0034703">
    <property type="term" value="C:cation channel complex"/>
    <property type="evidence" value="ECO:0007669"/>
    <property type="project" value="TreeGrafter"/>
</dbReference>
<dbReference type="InterPro" id="IPR002153">
    <property type="entry name" value="TRPC_channel"/>
</dbReference>
<dbReference type="SMART" id="SM01420">
    <property type="entry name" value="TRP_2"/>
    <property type="match status" value="1"/>
</dbReference>
<evidence type="ECO:0000256" key="4">
    <source>
        <dbReference type="ARBA" id="ARBA00022737"/>
    </source>
</evidence>
<evidence type="ECO:0000256" key="8">
    <source>
        <dbReference type="ARBA" id="ARBA00023136"/>
    </source>
</evidence>
<dbReference type="SMART" id="SM00248">
    <property type="entry name" value="ANK"/>
    <property type="match status" value="2"/>
</dbReference>
<evidence type="ECO:0000256" key="1">
    <source>
        <dbReference type="ARBA" id="ARBA00004141"/>
    </source>
</evidence>
<keyword evidence="3 12" id="KW-0812">Transmembrane</keyword>
<evidence type="ECO:0000256" key="10">
    <source>
        <dbReference type="PROSITE-ProRule" id="PRU00023"/>
    </source>
</evidence>
<dbReference type="AlphaFoldDB" id="A0A2S1WM23"/>
<dbReference type="SUPFAM" id="SSF48403">
    <property type="entry name" value="Ankyrin repeat"/>
    <property type="match status" value="1"/>
</dbReference>
<proteinExistence type="evidence at transcript level"/>
<dbReference type="PANTHER" id="PTHR10117">
    <property type="entry name" value="TRANSIENT RECEPTOR POTENTIAL CHANNEL"/>
    <property type="match status" value="1"/>
</dbReference>
<evidence type="ECO:0000256" key="9">
    <source>
        <dbReference type="ARBA" id="ARBA00023303"/>
    </source>
</evidence>
<evidence type="ECO:0000256" key="11">
    <source>
        <dbReference type="SAM" id="MobiDB-lite"/>
    </source>
</evidence>
<dbReference type="InterPro" id="IPR013555">
    <property type="entry name" value="TRP_dom"/>
</dbReference>
<evidence type="ECO:0000256" key="3">
    <source>
        <dbReference type="ARBA" id="ARBA00022692"/>
    </source>
</evidence>
<feature type="compositionally biased region" description="Basic and acidic residues" evidence="11">
    <location>
        <begin position="957"/>
        <end position="971"/>
    </location>
</feature>
<dbReference type="Pfam" id="PF00023">
    <property type="entry name" value="Ank"/>
    <property type="match status" value="1"/>
</dbReference>
<feature type="transmembrane region" description="Helical" evidence="12">
    <location>
        <begin position="363"/>
        <end position="383"/>
    </location>
</feature>
<evidence type="ECO:0000256" key="12">
    <source>
        <dbReference type="SAM" id="Phobius"/>
    </source>
</evidence>
<dbReference type="InterPro" id="IPR005821">
    <property type="entry name" value="Ion_trans_dom"/>
</dbReference>
<dbReference type="InterPro" id="IPR002110">
    <property type="entry name" value="Ankyrin_rpt"/>
</dbReference>
<feature type="region of interest" description="Disordered" evidence="11">
    <location>
        <begin position="881"/>
        <end position="921"/>
    </location>
</feature>
<accession>A0A2S1WM23</accession>
<name>A0A2S1WM23_9ANNE</name>
<feature type="repeat" description="ANK" evidence="10">
    <location>
        <begin position="97"/>
        <end position="120"/>
    </location>
</feature>
<feature type="compositionally biased region" description="Polar residues" evidence="11">
    <location>
        <begin position="890"/>
        <end position="907"/>
    </location>
</feature>
<dbReference type="NCBIfam" id="TIGR00870">
    <property type="entry name" value="trp"/>
    <property type="match status" value="1"/>
</dbReference>
<feature type="region of interest" description="Disordered" evidence="11">
    <location>
        <begin position="1012"/>
        <end position="1044"/>
    </location>
</feature>
<evidence type="ECO:0000256" key="5">
    <source>
        <dbReference type="ARBA" id="ARBA00022989"/>
    </source>
</evidence>
<dbReference type="Gene3D" id="1.25.40.20">
    <property type="entry name" value="Ankyrin repeat-containing domain"/>
    <property type="match status" value="1"/>
</dbReference>
<keyword evidence="8 12" id="KW-0472">Membrane</keyword>
<dbReference type="PROSITE" id="PS50297">
    <property type="entry name" value="ANK_REP_REGION"/>
    <property type="match status" value="1"/>
</dbReference>
<evidence type="ECO:0000313" key="14">
    <source>
        <dbReference type="EMBL" id="AWJ68224.1"/>
    </source>
</evidence>
<keyword evidence="2" id="KW-0813">Transport</keyword>
<organism evidence="14">
    <name type="scientific">Hirudo verbana</name>
    <dbReference type="NCBI Taxonomy" id="311461"/>
    <lineage>
        <taxon>Eukaryota</taxon>
        <taxon>Metazoa</taxon>
        <taxon>Spiralia</taxon>
        <taxon>Lophotrochozoa</taxon>
        <taxon>Annelida</taxon>
        <taxon>Clitellata</taxon>
        <taxon>Hirudinea</taxon>
        <taxon>Hirudinida</taxon>
        <taxon>Hirudiniformes</taxon>
        <taxon>Hirudinidae</taxon>
        <taxon>Hirudo</taxon>
    </lineage>
</organism>
<keyword evidence="6 10" id="KW-0040">ANK repeat</keyword>
<feature type="transmembrane region" description="Helical" evidence="12">
    <location>
        <begin position="692"/>
        <end position="710"/>
    </location>
</feature>
<feature type="region of interest" description="Disordered" evidence="11">
    <location>
        <begin position="937"/>
        <end position="978"/>
    </location>
</feature>
<dbReference type="InterPro" id="IPR036770">
    <property type="entry name" value="Ankyrin_rpt-contain_sf"/>
</dbReference>
<dbReference type="GO" id="GO:0070679">
    <property type="term" value="F:inositol 1,4,5 trisphosphate binding"/>
    <property type="evidence" value="ECO:0007669"/>
    <property type="project" value="TreeGrafter"/>
</dbReference>
<dbReference type="GO" id="GO:0015279">
    <property type="term" value="F:store-operated calcium channel activity"/>
    <property type="evidence" value="ECO:0007669"/>
    <property type="project" value="TreeGrafter"/>
</dbReference>
<dbReference type="EMBL" id="MG973371">
    <property type="protein sequence ID" value="AWJ68224.1"/>
    <property type="molecule type" value="mRNA"/>
</dbReference>
<dbReference type="FunFam" id="1.25.40.20:FF:000909">
    <property type="entry name" value="Uncharacterized protein"/>
    <property type="match status" value="1"/>
</dbReference>
<keyword evidence="4" id="KW-0677">Repeat</keyword>
<reference evidence="14" key="1">
    <citation type="submission" date="2018-02" db="EMBL/GenBank/DDBJ databases">
        <title>Hirudo verbana central nervous system transcriptome analysis of ion channel and receptor content.</title>
        <authorList>
            <person name="Northcutt A.J."/>
            <person name="Schulz D.J."/>
            <person name="Mesce K.A."/>
        </authorList>
    </citation>
    <scope>NUCLEOTIDE SEQUENCE</scope>
</reference>
<feature type="transmembrane region" description="Helical" evidence="12">
    <location>
        <begin position="741"/>
        <end position="762"/>
    </location>
</feature>
<dbReference type="Pfam" id="PF08344">
    <property type="entry name" value="TRP_2"/>
    <property type="match status" value="1"/>
</dbReference>
<feature type="transmembrane region" description="Helical" evidence="12">
    <location>
        <begin position="641"/>
        <end position="663"/>
    </location>
</feature>
<dbReference type="GO" id="GO:0005886">
    <property type="term" value="C:plasma membrane"/>
    <property type="evidence" value="ECO:0007669"/>
    <property type="project" value="TreeGrafter"/>
</dbReference>
<dbReference type="GO" id="GO:0051480">
    <property type="term" value="P:regulation of cytosolic calcium ion concentration"/>
    <property type="evidence" value="ECO:0007669"/>
    <property type="project" value="TreeGrafter"/>
</dbReference>
<evidence type="ECO:0000256" key="7">
    <source>
        <dbReference type="ARBA" id="ARBA00023065"/>
    </source>
</evidence>
<feature type="domain" description="Transient receptor ion channel" evidence="13">
    <location>
        <begin position="212"/>
        <end position="274"/>
    </location>
</feature>
<dbReference type="PROSITE" id="PS50088">
    <property type="entry name" value="ANK_REPEAT"/>
    <property type="match status" value="1"/>
</dbReference>
<protein>
    <submittedName>
        <fullName evidence="14">Putative transient receptor potential channel 5</fullName>
    </submittedName>
</protein>
<feature type="region of interest" description="Disordered" evidence="11">
    <location>
        <begin position="1133"/>
        <end position="1205"/>
    </location>
</feature>
<dbReference type="PANTHER" id="PTHR10117:SF54">
    <property type="entry name" value="TRANSIENT RECEPTOR POTENTIAL-GAMMA PROTEIN"/>
    <property type="match status" value="1"/>
</dbReference>